<dbReference type="AlphaFoldDB" id="A7F3H1"/>
<evidence type="ECO:0000313" key="2">
    <source>
        <dbReference type="Proteomes" id="UP000001312"/>
    </source>
</evidence>
<keyword evidence="2" id="KW-1185">Reference proteome</keyword>
<protein>
    <submittedName>
        <fullName evidence="1">Uncharacterized protein</fullName>
    </submittedName>
</protein>
<evidence type="ECO:0000313" key="1">
    <source>
        <dbReference type="EMBL" id="EDN97292.1"/>
    </source>
</evidence>
<dbReference type="GeneID" id="5483012"/>
<reference evidence="2" key="1">
    <citation type="journal article" date="2011" name="PLoS Genet.">
        <title>Genomic analysis of the necrotrophic fungal pathogens Sclerotinia sclerotiorum and Botrytis cinerea.</title>
        <authorList>
            <person name="Amselem J."/>
            <person name="Cuomo C.A."/>
            <person name="van Kan J.A."/>
            <person name="Viaud M."/>
            <person name="Benito E.P."/>
            <person name="Couloux A."/>
            <person name="Coutinho P.M."/>
            <person name="de Vries R.P."/>
            <person name="Dyer P.S."/>
            <person name="Fillinger S."/>
            <person name="Fournier E."/>
            <person name="Gout L."/>
            <person name="Hahn M."/>
            <person name="Kohn L."/>
            <person name="Lapalu N."/>
            <person name="Plummer K.M."/>
            <person name="Pradier J.M."/>
            <person name="Quevillon E."/>
            <person name="Sharon A."/>
            <person name="Simon A."/>
            <person name="ten Have A."/>
            <person name="Tudzynski B."/>
            <person name="Tudzynski P."/>
            <person name="Wincker P."/>
            <person name="Andrew M."/>
            <person name="Anthouard V."/>
            <person name="Beever R.E."/>
            <person name="Beffa R."/>
            <person name="Benoit I."/>
            <person name="Bouzid O."/>
            <person name="Brault B."/>
            <person name="Chen Z."/>
            <person name="Choquer M."/>
            <person name="Collemare J."/>
            <person name="Cotton P."/>
            <person name="Danchin E.G."/>
            <person name="Da Silva C."/>
            <person name="Gautier A."/>
            <person name="Giraud C."/>
            <person name="Giraud T."/>
            <person name="Gonzalez C."/>
            <person name="Grossetete S."/>
            <person name="Guldener U."/>
            <person name="Henrissat B."/>
            <person name="Howlett B.J."/>
            <person name="Kodira C."/>
            <person name="Kretschmer M."/>
            <person name="Lappartient A."/>
            <person name="Leroch M."/>
            <person name="Levis C."/>
            <person name="Mauceli E."/>
            <person name="Neuveglise C."/>
            <person name="Oeser B."/>
            <person name="Pearson M."/>
            <person name="Poulain J."/>
            <person name="Poussereau N."/>
            <person name="Quesneville H."/>
            <person name="Rascle C."/>
            <person name="Schumacher J."/>
            <person name="Segurens B."/>
            <person name="Sexton A."/>
            <person name="Silva E."/>
            <person name="Sirven C."/>
            <person name="Soanes D.M."/>
            <person name="Talbot N.J."/>
            <person name="Templeton M."/>
            <person name="Yandava C."/>
            <person name="Yarden O."/>
            <person name="Zeng Q."/>
            <person name="Rollins J.A."/>
            <person name="Lebrun M.H."/>
            <person name="Dickman M."/>
        </authorList>
    </citation>
    <scope>NUCLEOTIDE SEQUENCE [LARGE SCALE GENOMIC DNA]</scope>
    <source>
        <strain evidence="2">ATCC 18683 / 1980 / Ss-1</strain>
    </source>
</reference>
<dbReference type="InParanoid" id="A7F3H1"/>
<organism evidence="1 2">
    <name type="scientific">Sclerotinia sclerotiorum (strain ATCC 18683 / 1980 / Ss-1)</name>
    <name type="common">White mold</name>
    <name type="synonym">Whetzelinia sclerotiorum</name>
    <dbReference type="NCBI Taxonomy" id="665079"/>
    <lineage>
        <taxon>Eukaryota</taxon>
        <taxon>Fungi</taxon>
        <taxon>Dikarya</taxon>
        <taxon>Ascomycota</taxon>
        <taxon>Pezizomycotina</taxon>
        <taxon>Leotiomycetes</taxon>
        <taxon>Helotiales</taxon>
        <taxon>Sclerotiniaceae</taxon>
        <taxon>Sclerotinia</taxon>
    </lineage>
</organism>
<dbReference type="KEGG" id="ssl:SS1G_11817"/>
<dbReference type="RefSeq" id="XP_001586788.1">
    <property type="nucleotide sequence ID" value="XM_001586738.1"/>
</dbReference>
<accession>A7F3H1</accession>
<dbReference type="EMBL" id="CH476640">
    <property type="protein sequence ID" value="EDN97292.1"/>
    <property type="molecule type" value="Genomic_DNA"/>
</dbReference>
<dbReference type="Proteomes" id="UP000001312">
    <property type="component" value="Unassembled WGS sequence"/>
</dbReference>
<gene>
    <name evidence="1" type="ORF">SS1G_11817</name>
</gene>
<proteinExistence type="predicted"/>
<sequence>MIDKGMVPLPWSQKCRGIGIYFSKGSAKKTHDLF</sequence>
<name>A7F3H1_SCLS1</name>